<evidence type="ECO:0000313" key="8">
    <source>
        <dbReference type="Proteomes" id="UP000218267"/>
    </source>
</evidence>
<dbReference type="InterPro" id="IPR050278">
    <property type="entry name" value="Serine_Prot_S9B/DPPIV"/>
</dbReference>
<dbReference type="Gene3D" id="3.40.50.1820">
    <property type="entry name" value="alpha/beta hydrolase"/>
    <property type="match status" value="1"/>
</dbReference>
<dbReference type="Pfam" id="PF00930">
    <property type="entry name" value="DPPIV_N"/>
    <property type="match status" value="1"/>
</dbReference>
<dbReference type="FunFam" id="3.40.50.1820:FF:000003">
    <property type="entry name" value="Dipeptidyl peptidase 4"/>
    <property type="match status" value="1"/>
</dbReference>
<dbReference type="KEGG" id="mbas:ALGA_0578"/>
<dbReference type="GO" id="GO:0006508">
    <property type="term" value="P:proteolysis"/>
    <property type="evidence" value="ECO:0007669"/>
    <property type="project" value="UniProtKB-KW"/>
</dbReference>
<feature type="signal peptide" evidence="4">
    <location>
        <begin position="1"/>
        <end position="22"/>
    </location>
</feature>
<keyword evidence="4" id="KW-0732">Signal</keyword>
<evidence type="ECO:0000256" key="1">
    <source>
        <dbReference type="ARBA" id="ARBA00022670"/>
    </source>
</evidence>
<evidence type="ECO:0000256" key="3">
    <source>
        <dbReference type="ARBA" id="ARBA00023180"/>
    </source>
</evidence>
<accession>A0A1Y1CF32</accession>
<dbReference type="Proteomes" id="UP000218267">
    <property type="component" value="Chromosome"/>
</dbReference>
<evidence type="ECO:0000259" key="5">
    <source>
        <dbReference type="Pfam" id="PF00326"/>
    </source>
</evidence>
<name>A0A1Y1CF32_9BACT</name>
<keyword evidence="3" id="KW-0325">Glycoprotein</keyword>
<feature type="chain" id="PRO_5012598296" evidence="4">
    <location>
        <begin position="23"/>
        <end position="737"/>
    </location>
</feature>
<keyword evidence="2" id="KW-0378">Hydrolase</keyword>
<organism evidence="7 8">
    <name type="scientific">Labilibaculum antarcticum</name>
    <dbReference type="NCBI Taxonomy" id="1717717"/>
    <lineage>
        <taxon>Bacteria</taxon>
        <taxon>Pseudomonadati</taxon>
        <taxon>Bacteroidota</taxon>
        <taxon>Bacteroidia</taxon>
        <taxon>Marinilabiliales</taxon>
        <taxon>Marinifilaceae</taxon>
        <taxon>Labilibaculum</taxon>
    </lineage>
</organism>
<dbReference type="EMBL" id="AP018042">
    <property type="protein sequence ID" value="BAX78968.1"/>
    <property type="molecule type" value="Genomic_DNA"/>
</dbReference>
<protein>
    <submittedName>
        <fullName evidence="7">Peptidase S9</fullName>
    </submittedName>
</protein>
<reference evidence="7 8" key="1">
    <citation type="journal article" date="2018" name="Mar. Genomics">
        <title>Complete genome sequence of Marinifilaceae bacterium strain SPP2, isolated from the Antarctic marine sediment.</title>
        <authorList>
            <person name="Watanabe M."/>
            <person name="Kojima H."/>
            <person name="Fukui M."/>
        </authorList>
    </citation>
    <scope>NUCLEOTIDE SEQUENCE [LARGE SCALE GENOMIC DNA]</scope>
    <source>
        <strain evidence="7 8">SPP2</strain>
    </source>
</reference>
<dbReference type="GO" id="GO:0004252">
    <property type="term" value="F:serine-type endopeptidase activity"/>
    <property type="evidence" value="ECO:0007669"/>
    <property type="project" value="InterPro"/>
</dbReference>
<feature type="domain" description="Peptidase S9 prolyl oligopeptidase catalytic" evidence="5">
    <location>
        <begin position="537"/>
        <end position="736"/>
    </location>
</feature>
<dbReference type="SUPFAM" id="SSF82171">
    <property type="entry name" value="DPP6 N-terminal domain-like"/>
    <property type="match status" value="1"/>
</dbReference>
<feature type="domain" description="Dipeptidylpeptidase IV N-terminal" evidence="6">
    <location>
        <begin position="101"/>
        <end position="454"/>
    </location>
</feature>
<dbReference type="Pfam" id="PF00326">
    <property type="entry name" value="Peptidase_S9"/>
    <property type="match status" value="1"/>
</dbReference>
<evidence type="ECO:0000256" key="2">
    <source>
        <dbReference type="ARBA" id="ARBA00022801"/>
    </source>
</evidence>
<dbReference type="Gene3D" id="2.140.10.30">
    <property type="entry name" value="Dipeptidylpeptidase IV, N-terminal domain"/>
    <property type="match status" value="1"/>
</dbReference>
<dbReference type="PROSITE" id="PS00708">
    <property type="entry name" value="PRO_ENDOPEP_SER"/>
    <property type="match status" value="1"/>
</dbReference>
<dbReference type="PANTHER" id="PTHR11731">
    <property type="entry name" value="PROTEASE FAMILY S9B,C DIPEPTIDYL-PEPTIDASE IV-RELATED"/>
    <property type="match status" value="1"/>
</dbReference>
<gene>
    <name evidence="7" type="ORF">ALGA_0578</name>
</gene>
<keyword evidence="8" id="KW-1185">Reference proteome</keyword>
<dbReference type="GO" id="GO:0008239">
    <property type="term" value="F:dipeptidyl-peptidase activity"/>
    <property type="evidence" value="ECO:0007669"/>
    <property type="project" value="TreeGrafter"/>
</dbReference>
<keyword evidence="1" id="KW-0645">Protease</keyword>
<evidence type="ECO:0000313" key="7">
    <source>
        <dbReference type="EMBL" id="BAX78968.1"/>
    </source>
</evidence>
<dbReference type="InterPro" id="IPR029058">
    <property type="entry name" value="AB_hydrolase_fold"/>
</dbReference>
<dbReference type="InterPro" id="IPR002469">
    <property type="entry name" value="Peptidase_S9B_N"/>
</dbReference>
<dbReference type="AlphaFoldDB" id="A0A1Y1CF32"/>
<reference evidence="8" key="2">
    <citation type="journal article" date="2020" name="Antonie Van Leeuwenhoek">
        <title>Labilibaculum antarcticum sp. nov., a novel facultative anaerobic, psychrotorelant bacterium isolated from marine sediment of Antarctica.</title>
        <authorList>
            <person name="Watanabe M."/>
            <person name="Kojima H."/>
            <person name="Fukui M."/>
        </authorList>
    </citation>
    <scope>NUCLEOTIDE SEQUENCE [LARGE SCALE GENOMIC DNA]</scope>
    <source>
        <strain evidence="8">SPP2</strain>
    </source>
</reference>
<dbReference type="InterPro" id="IPR001375">
    <property type="entry name" value="Peptidase_S9_cat"/>
</dbReference>
<dbReference type="SUPFAM" id="SSF53474">
    <property type="entry name" value="alpha/beta-Hydrolases"/>
    <property type="match status" value="1"/>
</dbReference>
<evidence type="ECO:0000259" key="6">
    <source>
        <dbReference type="Pfam" id="PF00930"/>
    </source>
</evidence>
<dbReference type="InterPro" id="IPR002471">
    <property type="entry name" value="Pept_S9_AS"/>
</dbReference>
<proteinExistence type="predicted"/>
<evidence type="ECO:0000256" key="4">
    <source>
        <dbReference type="SAM" id="SignalP"/>
    </source>
</evidence>
<sequence length="737" mass="85902">MRISRKIFTLFMMICFGFSAFSQVGNQKISMEDLMQDGTFSQKSVKGLLSMNDGIHYTTLEEDGTKIVKYDYDTGKVVDTLLNLNTMKDAEIKSIKEYEFSADESRILLMTNPERIYRRSFTADYFVFSFKNKELVPLSKNGKQRLATFSPNGNRIAFVRDNNLFIHNVLFGSEIRITNDGEWNKIQNGTPDWVYEEEFEFNKAFAWSPDSDFLAYMKFNESEVKVFNMNKFEGLEPKVKENALYPENYTYKYPKAGEKNSSVEVFVYNVEDRITKRMDVGEEKDQYIPRIKWTQDPKMLSIYRLNRHQNKLEFLLANARTGSSNVMYSQENKYYIEEGNFDYLTYLNDGKHFIYLDEKDGFNHLYLYDMITGKSVQQITNGDWDVTDFLGFDEDKQVCYYQSAEVSPMDRNVYSVKLNGTSKELLTPEKGTNSTVFSNGFKYYINYFSSVTQPNTVSLFSHKGKLIRVLEDNKELVEKLKGYQYSPKEFTMVPAADEMTMLNAWMIKPFNFDPSKKYPVVMTQYSGPNSQSVNNSWSFDWYQYLAQEGYIVVCVDPRGTGARGEIFRKCTYMQLGRLESDDQIAAARYLAKENFIDENRIAIWGWSYGGFMSTLCLEKGNDVFAAAIAVAPVTNWRYYDSVYTERFMRTPQENEKGYDDNSPINHVDKLKGSLLLCHGTADDNVHIQNTYELTERLVQADKQFEMQIYTNRNHSIYGGKTRLHLYKRFNKFLKDNL</sequence>
<dbReference type="PANTHER" id="PTHR11731:SF193">
    <property type="entry name" value="DIPEPTIDYL PEPTIDASE 9"/>
    <property type="match status" value="1"/>
</dbReference>
<dbReference type="RefSeq" id="WP_231706039.1">
    <property type="nucleotide sequence ID" value="NZ_AP018042.1"/>
</dbReference>